<dbReference type="PANTHER" id="PTHR10264:SF83">
    <property type="entry name" value="BLL5629 PROTEIN"/>
    <property type="match status" value="1"/>
</dbReference>
<dbReference type="Proteomes" id="UP000281738">
    <property type="component" value="Unassembled WGS sequence"/>
</dbReference>
<name>A0A3N2CWY8_9ACTN</name>
<keyword evidence="4" id="KW-1185">Reference proteome</keyword>
<dbReference type="Pfam" id="PF01145">
    <property type="entry name" value="Band_7"/>
    <property type="match status" value="1"/>
</dbReference>
<gene>
    <name evidence="3" type="ORF">EDD33_2864</name>
</gene>
<organism evidence="3 4">
    <name type="scientific">Nocardioides aurantiacus</name>
    <dbReference type="NCBI Taxonomy" id="86796"/>
    <lineage>
        <taxon>Bacteria</taxon>
        <taxon>Bacillati</taxon>
        <taxon>Actinomycetota</taxon>
        <taxon>Actinomycetes</taxon>
        <taxon>Propionibacteriales</taxon>
        <taxon>Nocardioidaceae</taxon>
        <taxon>Nocardioides</taxon>
    </lineage>
</organism>
<dbReference type="InterPro" id="IPR001107">
    <property type="entry name" value="Band_7"/>
</dbReference>
<evidence type="ECO:0000259" key="2">
    <source>
        <dbReference type="SMART" id="SM00244"/>
    </source>
</evidence>
<evidence type="ECO:0000256" key="1">
    <source>
        <dbReference type="ARBA" id="ARBA00008164"/>
    </source>
</evidence>
<dbReference type="Gene3D" id="3.30.479.30">
    <property type="entry name" value="Band 7 domain"/>
    <property type="match status" value="1"/>
</dbReference>
<accession>A0A3N2CWY8</accession>
<evidence type="ECO:0000313" key="3">
    <source>
        <dbReference type="EMBL" id="ROR91983.1"/>
    </source>
</evidence>
<dbReference type="PRINTS" id="PR00721">
    <property type="entry name" value="STOMATIN"/>
</dbReference>
<dbReference type="RefSeq" id="WP_123391601.1">
    <property type="nucleotide sequence ID" value="NZ_RKHO01000001.1"/>
</dbReference>
<dbReference type="GO" id="GO:0005886">
    <property type="term" value="C:plasma membrane"/>
    <property type="evidence" value="ECO:0007669"/>
    <property type="project" value="InterPro"/>
</dbReference>
<dbReference type="AlphaFoldDB" id="A0A3N2CWY8"/>
<dbReference type="PANTHER" id="PTHR10264">
    <property type="entry name" value="BAND 7 PROTEIN-RELATED"/>
    <property type="match status" value="1"/>
</dbReference>
<protein>
    <submittedName>
        <fullName evidence="3">SPFH domain/Band 7 family protein</fullName>
    </submittedName>
</protein>
<comment type="caution">
    <text evidence="3">The sequence shown here is derived from an EMBL/GenBank/DDBJ whole genome shotgun (WGS) entry which is preliminary data.</text>
</comment>
<evidence type="ECO:0000313" key="4">
    <source>
        <dbReference type="Proteomes" id="UP000281738"/>
    </source>
</evidence>
<dbReference type="InterPro" id="IPR036013">
    <property type="entry name" value="Band_7/SPFH_dom_sf"/>
</dbReference>
<reference evidence="3 4" key="1">
    <citation type="submission" date="2018-11" db="EMBL/GenBank/DDBJ databases">
        <title>Sequencing the genomes of 1000 actinobacteria strains.</title>
        <authorList>
            <person name="Klenk H.-P."/>
        </authorList>
    </citation>
    <scope>NUCLEOTIDE SEQUENCE [LARGE SCALE GENOMIC DNA]</scope>
    <source>
        <strain evidence="3 4">DSM 12652</strain>
    </source>
</reference>
<proteinExistence type="inferred from homology"/>
<dbReference type="EMBL" id="RKHO01000001">
    <property type="protein sequence ID" value="ROR91983.1"/>
    <property type="molecule type" value="Genomic_DNA"/>
</dbReference>
<dbReference type="SUPFAM" id="SSF117892">
    <property type="entry name" value="Band 7/SPFH domain"/>
    <property type="match status" value="1"/>
</dbReference>
<sequence>MSLLTLTVHVGESLVVQRAGRASTALGPGRHPRPWRGRVRRVELREQLTRVPTQEVPTADGVAVKVSAVLRWRVVDPVRHVEAAVEPVEVVYLAVQVALREVLAALPLDEVAARVRTVAAEPLLAAARRAGATTGVEVLEVVVKDVVLPAEVRSAYAEVVTGRQRAVVQLEAARAETAALRSLANGAKLLDEHPALARLRIVQALPPGSTVRLGEE</sequence>
<dbReference type="OrthoDB" id="3285280at2"/>
<dbReference type="SMART" id="SM00244">
    <property type="entry name" value="PHB"/>
    <property type="match status" value="1"/>
</dbReference>
<dbReference type="InterPro" id="IPR043202">
    <property type="entry name" value="Band-7_stomatin-like"/>
</dbReference>
<feature type="domain" description="Band 7" evidence="2">
    <location>
        <begin position="3"/>
        <end position="160"/>
    </location>
</feature>
<dbReference type="InterPro" id="IPR001972">
    <property type="entry name" value="Stomatin_HflK_fam"/>
</dbReference>
<comment type="similarity">
    <text evidence="1">Belongs to the band 7/mec-2 family.</text>
</comment>